<proteinExistence type="predicted"/>
<name>A0A2N0ZET0_9BACI</name>
<dbReference type="AlphaFoldDB" id="A0A2N0ZET0"/>
<accession>A0A2N0ZET0</accession>
<keyword evidence="3" id="KW-1185">Reference proteome</keyword>
<gene>
    <name evidence="2" type="ORF">CWS20_15450</name>
</gene>
<reference evidence="2 3" key="1">
    <citation type="journal article" date="2010" name="Int. J. Syst. Evol. Microbiol.">
        <title>Bacillus horneckiae sp. nov., isolated from a spacecraft-assembly clean room.</title>
        <authorList>
            <person name="Vaishampayan P."/>
            <person name="Probst A."/>
            <person name="Krishnamurthi S."/>
            <person name="Ghosh S."/>
            <person name="Osman S."/>
            <person name="McDowall A."/>
            <person name="Ruckmani A."/>
            <person name="Mayilraj S."/>
            <person name="Venkateswaran K."/>
        </authorList>
    </citation>
    <scope>NUCLEOTIDE SEQUENCE [LARGE SCALE GENOMIC DNA]</scope>
    <source>
        <strain evidence="3">1PO1SC</strain>
    </source>
</reference>
<keyword evidence="1" id="KW-1133">Transmembrane helix</keyword>
<dbReference type="EMBL" id="PISD01000033">
    <property type="protein sequence ID" value="PKG28002.1"/>
    <property type="molecule type" value="Genomic_DNA"/>
</dbReference>
<evidence type="ECO:0000313" key="2">
    <source>
        <dbReference type="EMBL" id="PKG28002.1"/>
    </source>
</evidence>
<evidence type="ECO:0000256" key="1">
    <source>
        <dbReference type="SAM" id="Phobius"/>
    </source>
</evidence>
<keyword evidence="1" id="KW-0472">Membrane</keyword>
<organism evidence="2 3">
    <name type="scientific">Cytobacillus horneckiae</name>
    <dbReference type="NCBI Taxonomy" id="549687"/>
    <lineage>
        <taxon>Bacteria</taxon>
        <taxon>Bacillati</taxon>
        <taxon>Bacillota</taxon>
        <taxon>Bacilli</taxon>
        <taxon>Bacillales</taxon>
        <taxon>Bacillaceae</taxon>
        <taxon>Cytobacillus</taxon>
    </lineage>
</organism>
<feature type="transmembrane region" description="Helical" evidence="1">
    <location>
        <begin position="7"/>
        <end position="28"/>
    </location>
</feature>
<keyword evidence="1" id="KW-0812">Transmembrane</keyword>
<protein>
    <submittedName>
        <fullName evidence="2">Uncharacterized protein</fullName>
    </submittedName>
</protein>
<feature type="transmembrane region" description="Helical" evidence="1">
    <location>
        <begin position="34"/>
        <end position="59"/>
    </location>
</feature>
<dbReference type="Proteomes" id="UP000233343">
    <property type="component" value="Unassembled WGS sequence"/>
</dbReference>
<comment type="caution">
    <text evidence="2">The sequence shown here is derived from an EMBL/GenBank/DDBJ whole genome shotgun (WGS) entry which is preliminary data.</text>
</comment>
<sequence length="62" mass="7158">MYRRKNRFAPLIIFLGLTLLVFIIVSVFRNTNVYIVYKAGLGTFFLISLLMIAIVVLFMKGK</sequence>
<evidence type="ECO:0000313" key="3">
    <source>
        <dbReference type="Proteomes" id="UP000233343"/>
    </source>
</evidence>